<dbReference type="GO" id="GO:0004831">
    <property type="term" value="F:tyrosine-tRNA ligase activity"/>
    <property type="evidence" value="ECO:0007669"/>
    <property type="project" value="UniProtKB-EC"/>
</dbReference>
<dbReference type="PROSITE" id="PS00178">
    <property type="entry name" value="AA_TRNA_LIGASE_I"/>
    <property type="match status" value="1"/>
</dbReference>
<dbReference type="SUPFAM" id="SSF52374">
    <property type="entry name" value="Nucleotidylyl transferase"/>
    <property type="match status" value="1"/>
</dbReference>
<dbReference type="Proteomes" id="UP001589814">
    <property type="component" value="Unassembled WGS sequence"/>
</dbReference>
<comment type="similarity">
    <text evidence="9">Belongs to the class-I aminoacyl-tRNA synthetase family. TyrS type 2 subfamily.</text>
</comment>
<dbReference type="InterPro" id="IPR036986">
    <property type="entry name" value="S4_RNA-bd_sf"/>
</dbReference>
<evidence type="ECO:0000256" key="2">
    <source>
        <dbReference type="ARBA" id="ARBA00022598"/>
    </source>
</evidence>
<dbReference type="InterPro" id="IPR002305">
    <property type="entry name" value="aa-tRNA-synth_Ic"/>
</dbReference>
<keyword evidence="7 9" id="KW-0030">Aminoacyl-tRNA synthetase</keyword>
<keyword evidence="1 9" id="KW-0963">Cytoplasm</keyword>
<dbReference type="PROSITE" id="PS50889">
    <property type="entry name" value="S4"/>
    <property type="match status" value="1"/>
</dbReference>
<dbReference type="NCBIfam" id="TIGR00234">
    <property type="entry name" value="tyrS"/>
    <property type="match status" value="1"/>
</dbReference>
<comment type="function">
    <text evidence="9">Catalyzes the attachment of tyrosine to tRNA(Tyr) in a two-step reaction: tyrosine is first activated by ATP to form Tyr-AMP and then transferred to the acceptor end of tRNA(Tyr).</text>
</comment>
<keyword evidence="6 9" id="KW-0648">Protein biosynthesis</keyword>
<accession>A0ABV6G6A2</accession>
<keyword evidence="3 9" id="KW-0547">Nucleotide-binding</keyword>
<dbReference type="InterPro" id="IPR024088">
    <property type="entry name" value="Tyr-tRNA-ligase_bac-type"/>
</dbReference>
<evidence type="ECO:0000256" key="3">
    <source>
        <dbReference type="ARBA" id="ARBA00022741"/>
    </source>
</evidence>
<evidence type="ECO:0000256" key="6">
    <source>
        <dbReference type="ARBA" id="ARBA00022917"/>
    </source>
</evidence>
<dbReference type="InterPro" id="IPR001412">
    <property type="entry name" value="aa-tRNA-synth_I_CS"/>
</dbReference>
<reference evidence="11 12" key="1">
    <citation type="submission" date="2024-09" db="EMBL/GenBank/DDBJ databases">
        <authorList>
            <person name="Sun Q."/>
            <person name="Mori K."/>
        </authorList>
    </citation>
    <scope>NUCLEOTIDE SEQUENCE [LARGE SCALE GENOMIC DNA]</scope>
    <source>
        <strain evidence="11 12">CCM 7415</strain>
    </source>
</reference>
<dbReference type="InterPro" id="IPR002307">
    <property type="entry name" value="Tyr-tRNA-ligase"/>
</dbReference>
<comment type="catalytic activity">
    <reaction evidence="8 9">
        <text>tRNA(Tyr) + L-tyrosine + ATP = L-tyrosyl-tRNA(Tyr) + AMP + diphosphate + H(+)</text>
        <dbReference type="Rhea" id="RHEA:10220"/>
        <dbReference type="Rhea" id="RHEA-COMP:9706"/>
        <dbReference type="Rhea" id="RHEA-COMP:9707"/>
        <dbReference type="ChEBI" id="CHEBI:15378"/>
        <dbReference type="ChEBI" id="CHEBI:30616"/>
        <dbReference type="ChEBI" id="CHEBI:33019"/>
        <dbReference type="ChEBI" id="CHEBI:58315"/>
        <dbReference type="ChEBI" id="CHEBI:78442"/>
        <dbReference type="ChEBI" id="CHEBI:78536"/>
        <dbReference type="ChEBI" id="CHEBI:456215"/>
        <dbReference type="EC" id="6.1.1.1"/>
    </reaction>
</comment>
<protein>
    <recommendedName>
        <fullName evidence="9">Tyrosine--tRNA ligase</fullName>
        <ecNumber evidence="9">6.1.1.1</ecNumber>
    </recommendedName>
    <alternativeName>
        <fullName evidence="9">Tyrosyl-tRNA synthetase</fullName>
        <shortName evidence="9">TyrRS</shortName>
    </alternativeName>
</protein>
<feature type="short sequence motif" description="'KMSKS' region" evidence="9">
    <location>
        <begin position="226"/>
        <end position="230"/>
    </location>
</feature>
<dbReference type="EC" id="6.1.1.1" evidence="9"/>
<dbReference type="RefSeq" id="WP_019952583.1">
    <property type="nucleotide sequence ID" value="NZ_JBHLVX010000052.1"/>
</dbReference>
<evidence type="ECO:0000256" key="5">
    <source>
        <dbReference type="ARBA" id="ARBA00022884"/>
    </source>
</evidence>
<feature type="short sequence motif" description="'HIGH' region" evidence="9">
    <location>
        <begin position="42"/>
        <end position="51"/>
    </location>
</feature>
<evidence type="ECO:0000256" key="1">
    <source>
        <dbReference type="ARBA" id="ARBA00022490"/>
    </source>
</evidence>
<dbReference type="SUPFAM" id="SSF55174">
    <property type="entry name" value="Alpha-L RNA-binding motif"/>
    <property type="match status" value="1"/>
</dbReference>
<evidence type="ECO:0000256" key="8">
    <source>
        <dbReference type="ARBA" id="ARBA00048248"/>
    </source>
</evidence>
<evidence type="ECO:0000256" key="7">
    <source>
        <dbReference type="ARBA" id="ARBA00023146"/>
    </source>
</evidence>
<dbReference type="InterPro" id="IPR014729">
    <property type="entry name" value="Rossmann-like_a/b/a_fold"/>
</dbReference>
<organism evidence="11 12">
    <name type="scientific">Kushneria aurantia</name>
    <dbReference type="NCBI Taxonomy" id="504092"/>
    <lineage>
        <taxon>Bacteria</taxon>
        <taxon>Pseudomonadati</taxon>
        <taxon>Pseudomonadota</taxon>
        <taxon>Gammaproteobacteria</taxon>
        <taxon>Oceanospirillales</taxon>
        <taxon>Halomonadaceae</taxon>
        <taxon>Kushneria</taxon>
    </lineage>
</organism>
<dbReference type="Gene3D" id="3.10.290.10">
    <property type="entry name" value="RNA-binding S4 domain"/>
    <property type="match status" value="1"/>
</dbReference>
<gene>
    <name evidence="9 11" type="primary">tyrS</name>
    <name evidence="11" type="ORF">ACFFHW_14560</name>
</gene>
<dbReference type="CDD" id="cd00805">
    <property type="entry name" value="TyrRS_core"/>
    <property type="match status" value="1"/>
</dbReference>
<sequence length="400" mass="44324">MTDVADALALIKRGVHEVLIEEDLERKLALGRPLRIKAGFDPSAPDLHLGHTVLLNKLRQFQDLGHHVLFLIGDFTGRIGDPTGKSATRRSLTEEEVQANARTYQEQVFKVLHPQRTEVVFNADWMGRMSAADLIGLAAQSTVARMLERDDFEKRYRANQSIAIHEFLYPLIQGYDSVALEADVEIGGTDQKFNLLMGRELQKSHGQAPQVVLTMPLLEGLDGVQKMSKSLNNYVGITDRPGEMFNKIVSMPDSLMWRYFELLSLKPMDDVRTLMAEVDAGANPRDIKMVLARELVARFHGEEAAANAHRSSGNQLAEGELPDDLPEVEVSIEGMEAAPIGFVLNRAGLVQNSAQAKDMLKSARVWVDGEQVSGDAALAPGQAYIIQAGKKRYARVKLKM</sequence>
<dbReference type="Gene3D" id="1.10.240.10">
    <property type="entry name" value="Tyrosyl-Transfer RNA Synthetase"/>
    <property type="match status" value="1"/>
</dbReference>
<keyword evidence="5 10" id="KW-0694">RNA-binding</keyword>
<dbReference type="HAMAP" id="MF_02007">
    <property type="entry name" value="Tyr_tRNA_synth_type2"/>
    <property type="match status" value="1"/>
</dbReference>
<evidence type="ECO:0000256" key="10">
    <source>
        <dbReference type="PROSITE-ProRule" id="PRU00182"/>
    </source>
</evidence>
<dbReference type="EMBL" id="JBHLVX010000052">
    <property type="protein sequence ID" value="MFC0269192.1"/>
    <property type="molecule type" value="Genomic_DNA"/>
</dbReference>
<dbReference type="Pfam" id="PF00579">
    <property type="entry name" value="tRNA-synt_1b"/>
    <property type="match status" value="1"/>
</dbReference>
<dbReference type="PANTHER" id="PTHR11766">
    <property type="entry name" value="TYROSYL-TRNA SYNTHETASE"/>
    <property type="match status" value="1"/>
</dbReference>
<dbReference type="Gene3D" id="3.40.50.620">
    <property type="entry name" value="HUPs"/>
    <property type="match status" value="1"/>
</dbReference>
<dbReference type="PRINTS" id="PR01040">
    <property type="entry name" value="TRNASYNTHTYR"/>
</dbReference>
<proteinExistence type="inferred from homology"/>
<evidence type="ECO:0000256" key="9">
    <source>
        <dbReference type="HAMAP-Rule" id="MF_02007"/>
    </source>
</evidence>
<feature type="binding site" evidence="9">
    <location>
        <position position="229"/>
    </location>
    <ligand>
        <name>ATP</name>
        <dbReference type="ChEBI" id="CHEBI:30616"/>
    </ligand>
</feature>
<keyword evidence="2 9" id="KW-0436">Ligase</keyword>
<dbReference type="InterPro" id="IPR024108">
    <property type="entry name" value="Tyr-tRNA-ligase_bac_2"/>
</dbReference>
<keyword evidence="4 9" id="KW-0067">ATP-binding</keyword>
<comment type="subunit">
    <text evidence="9">Homodimer.</text>
</comment>
<name>A0ABV6G6A2_9GAMM</name>
<keyword evidence="12" id="KW-1185">Reference proteome</keyword>
<comment type="caution">
    <text evidence="11">The sequence shown here is derived from an EMBL/GenBank/DDBJ whole genome shotgun (WGS) entry which is preliminary data.</text>
</comment>
<evidence type="ECO:0000313" key="11">
    <source>
        <dbReference type="EMBL" id="MFC0269192.1"/>
    </source>
</evidence>
<evidence type="ECO:0000256" key="4">
    <source>
        <dbReference type="ARBA" id="ARBA00022840"/>
    </source>
</evidence>
<comment type="subcellular location">
    <subcellularLocation>
        <location evidence="9">Cytoplasm</location>
    </subcellularLocation>
</comment>
<dbReference type="PANTHER" id="PTHR11766:SF1">
    <property type="entry name" value="TYROSINE--TRNA LIGASE"/>
    <property type="match status" value="1"/>
</dbReference>
<evidence type="ECO:0000313" key="12">
    <source>
        <dbReference type="Proteomes" id="UP001589814"/>
    </source>
</evidence>